<proteinExistence type="predicted"/>
<dbReference type="STRING" id="296587.C1ECU3"/>
<dbReference type="RefSeq" id="XP_002504382.1">
    <property type="nucleotide sequence ID" value="XM_002504336.1"/>
</dbReference>
<reference evidence="1 2" key="1">
    <citation type="journal article" date="2009" name="Science">
        <title>Green evolution and dynamic adaptations revealed by genomes of the marine picoeukaryotes Micromonas.</title>
        <authorList>
            <person name="Worden A.Z."/>
            <person name="Lee J.H."/>
            <person name="Mock T."/>
            <person name="Rouze P."/>
            <person name="Simmons M.P."/>
            <person name="Aerts A.L."/>
            <person name="Allen A.E."/>
            <person name="Cuvelier M.L."/>
            <person name="Derelle E."/>
            <person name="Everett M.V."/>
            <person name="Foulon E."/>
            <person name="Grimwood J."/>
            <person name="Gundlach H."/>
            <person name="Henrissat B."/>
            <person name="Napoli C."/>
            <person name="McDonald S.M."/>
            <person name="Parker M.S."/>
            <person name="Rombauts S."/>
            <person name="Salamov A."/>
            <person name="Von Dassow P."/>
            <person name="Badger J.H."/>
            <person name="Coutinho P.M."/>
            <person name="Demir E."/>
            <person name="Dubchak I."/>
            <person name="Gentemann C."/>
            <person name="Eikrem W."/>
            <person name="Gready J.E."/>
            <person name="John U."/>
            <person name="Lanier W."/>
            <person name="Lindquist E.A."/>
            <person name="Lucas S."/>
            <person name="Mayer K.F."/>
            <person name="Moreau H."/>
            <person name="Not F."/>
            <person name="Otillar R."/>
            <person name="Panaud O."/>
            <person name="Pangilinan J."/>
            <person name="Paulsen I."/>
            <person name="Piegu B."/>
            <person name="Poliakov A."/>
            <person name="Robbens S."/>
            <person name="Schmutz J."/>
            <person name="Toulza E."/>
            <person name="Wyss T."/>
            <person name="Zelensky A."/>
            <person name="Zhou K."/>
            <person name="Armbrust E.V."/>
            <person name="Bhattacharya D."/>
            <person name="Goodenough U.W."/>
            <person name="Van de Peer Y."/>
            <person name="Grigoriev I.V."/>
        </authorList>
    </citation>
    <scope>NUCLEOTIDE SEQUENCE [LARGE SCALE GENOMIC DNA]</scope>
    <source>
        <strain evidence="2">RCC299 / NOUM17</strain>
    </source>
</reference>
<name>C1ECU3_MICCC</name>
<dbReference type="InterPro" id="IPR053284">
    <property type="entry name" value="RGS1-HXK1_interactor"/>
</dbReference>
<sequence length="279" mass="29422">MDLPESLKAALGTAGGGADAATSAVDAAVSSAVASASKLTAVAAEAVNDRVEIGRAHLEAASWELRSAEDKLFKAPSRALASAIDRAPYATAAAGAALALLAVPGTRRILWHASFGRMQSEEALVRAATRSAETLKAASEGTSSELARLRDAAVAAEEEMTRGRGKLRQAAADLKRLVRDRPRQNTRTVQNFSIVAPSPTRRKSLTSNLPGAFAFTQQASRTSKDERSVSSTLLELRSLPSKRALELRTDIAKTKNEMAKTSSAIDAALRRVFKAGVDI</sequence>
<protein>
    <submittedName>
        <fullName evidence="1">Uncharacterized protein</fullName>
    </submittedName>
</protein>
<dbReference type="Proteomes" id="UP000002009">
    <property type="component" value="Chromosome 9"/>
</dbReference>
<dbReference type="FunCoup" id="C1ECU3">
    <property type="interactions" value="538"/>
</dbReference>
<accession>C1ECU3</accession>
<dbReference type="EMBL" id="CP001329">
    <property type="protein sequence ID" value="ACO65640.1"/>
    <property type="molecule type" value="Genomic_DNA"/>
</dbReference>
<dbReference type="OrthoDB" id="1914410at2759"/>
<dbReference type="GeneID" id="8246573"/>
<evidence type="ECO:0000313" key="1">
    <source>
        <dbReference type="EMBL" id="ACO65640.1"/>
    </source>
</evidence>
<dbReference type="OMA" id="KDMKRGH"/>
<dbReference type="AlphaFoldDB" id="C1ECU3"/>
<keyword evidence="2" id="KW-1185">Reference proteome</keyword>
<organism evidence="1 2">
    <name type="scientific">Micromonas commoda (strain RCC299 / NOUM17 / CCMP2709)</name>
    <name type="common">Picoplanktonic green alga</name>
    <dbReference type="NCBI Taxonomy" id="296587"/>
    <lineage>
        <taxon>Eukaryota</taxon>
        <taxon>Viridiplantae</taxon>
        <taxon>Chlorophyta</taxon>
        <taxon>Mamiellophyceae</taxon>
        <taxon>Mamiellales</taxon>
        <taxon>Mamiellaceae</taxon>
        <taxon>Micromonas</taxon>
    </lineage>
</organism>
<dbReference type="InParanoid" id="C1ECU3"/>
<dbReference type="KEGG" id="mis:MICPUN_106070"/>
<gene>
    <name evidence="1" type="ORF">MICPUN_106070</name>
</gene>
<dbReference type="PANTHER" id="PTHR34554">
    <property type="entry name" value="RGS1-HXK1-INTERACTING PROTEIN 1"/>
    <property type="match status" value="1"/>
</dbReference>
<dbReference type="PANTHER" id="PTHR34554:SF2">
    <property type="entry name" value="RGS1-HXK1-INTERACTING PROTEIN 1"/>
    <property type="match status" value="1"/>
</dbReference>
<dbReference type="eggNOG" id="ENOG502QQTD">
    <property type="taxonomic scope" value="Eukaryota"/>
</dbReference>
<evidence type="ECO:0000313" key="2">
    <source>
        <dbReference type="Proteomes" id="UP000002009"/>
    </source>
</evidence>